<dbReference type="GO" id="GO:0009986">
    <property type="term" value="C:cell surface"/>
    <property type="evidence" value="ECO:0007669"/>
    <property type="project" value="UniProtKB-SubCell"/>
</dbReference>
<organism evidence="3 4">
    <name type="scientific">Streptococcus ferus</name>
    <dbReference type="NCBI Taxonomy" id="1345"/>
    <lineage>
        <taxon>Bacteria</taxon>
        <taxon>Bacillati</taxon>
        <taxon>Bacillota</taxon>
        <taxon>Bacilli</taxon>
        <taxon>Lactobacillales</taxon>
        <taxon>Streptococcaceae</taxon>
        <taxon>Streptococcus</taxon>
    </lineage>
</organism>
<dbReference type="Proteomes" id="UP000249495">
    <property type="component" value="Chromosome 1"/>
</dbReference>
<dbReference type="InterPro" id="IPR016977">
    <property type="entry name" value="ComGF"/>
</dbReference>
<evidence type="ECO:0000256" key="1">
    <source>
        <dbReference type="ARBA" id="ARBA00004241"/>
    </source>
</evidence>
<dbReference type="RefSeq" id="WP_040804182.1">
    <property type="nucleotide sequence ID" value="NZ_LS483343.1"/>
</dbReference>
<keyword evidence="2" id="KW-0178">Competence</keyword>
<dbReference type="OrthoDB" id="2231423at2"/>
<comment type="subcellular location">
    <subcellularLocation>
        <location evidence="1">Cell surface</location>
    </subcellularLocation>
</comment>
<dbReference type="InterPro" id="IPR012902">
    <property type="entry name" value="N_methyl_site"/>
</dbReference>
<protein>
    <submittedName>
        <fullName evidence="3">Competence protein ComGF</fullName>
    </submittedName>
</protein>
<dbReference type="GO" id="GO:0030420">
    <property type="term" value="P:establishment of competence for transformation"/>
    <property type="evidence" value="ECO:0007669"/>
    <property type="project" value="UniProtKB-KW"/>
</dbReference>
<dbReference type="AlphaFoldDB" id="A0A2X3XY68"/>
<gene>
    <name evidence="3" type="primary">comGF</name>
    <name evidence="3" type="ORF">NCTC12278_00309</name>
</gene>
<dbReference type="PIRSF" id="PIRSF031611">
    <property type="entry name" value="Competence_ComGF"/>
    <property type="match status" value="1"/>
</dbReference>
<dbReference type="Pfam" id="PF15980">
    <property type="entry name" value="ComGF"/>
    <property type="match status" value="1"/>
</dbReference>
<proteinExistence type="predicted"/>
<accession>A0A2X3XY68</accession>
<evidence type="ECO:0000313" key="3">
    <source>
        <dbReference type="EMBL" id="SQF39382.1"/>
    </source>
</evidence>
<evidence type="ECO:0000256" key="2">
    <source>
        <dbReference type="ARBA" id="ARBA00023287"/>
    </source>
</evidence>
<dbReference type="EMBL" id="LS483343">
    <property type="protein sequence ID" value="SQF39382.1"/>
    <property type="molecule type" value="Genomic_DNA"/>
</dbReference>
<dbReference type="NCBIfam" id="NF041002">
    <property type="entry name" value="pilin_ComGF"/>
    <property type="match status" value="1"/>
</dbReference>
<dbReference type="KEGG" id="sfer:NCTC12278_00309"/>
<sequence length="151" mass="17239">MGRLFLNLFKSKLRAFTLLECLIALLVLAGSLSIYQGLTKVLSANIHYVANSQEENWLLFCQQFRAELERSRLKSVSPGRLTVTRDGQELAFGKSKSDDFRKTNADGRGFQPMLWEVASASFSQEDDDIRLELRFTNGLERSFIYAFTKQT</sequence>
<evidence type="ECO:0000313" key="4">
    <source>
        <dbReference type="Proteomes" id="UP000249495"/>
    </source>
</evidence>
<dbReference type="NCBIfam" id="TIGR02532">
    <property type="entry name" value="IV_pilin_GFxxxE"/>
    <property type="match status" value="1"/>
</dbReference>
<dbReference type="STRING" id="1123303.GCA_000372425_01793"/>
<reference evidence="3 4" key="1">
    <citation type="submission" date="2018-06" db="EMBL/GenBank/DDBJ databases">
        <authorList>
            <consortium name="Pathogen Informatics"/>
            <person name="Doyle S."/>
        </authorList>
    </citation>
    <scope>NUCLEOTIDE SEQUENCE [LARGE SCALE GENOMIC DNA]</scope>
    <source>
        <strain evidence="3 4">NCTC12278</strain>
    </source>
</reference>
<keyword evidence="4" id="KW-1185">Reference proteome</keyword>
<name>A0A2X3XY68_9STRE</name>